<evidence type="ECO:0000313" key="2">
    <source>
        <dbReference type="EMBL" id="TID14606.1"/>
    </source>
</evidence>
<dbReference type="STRING" id="86259.A0A4Z1NUC4"/>
<protein>
    <submittedName>
        <fullName evidence="2">Uncharacterized protein</fullName>
    </submittedName>
</protein>
<comment type="caution">
    <text evidence="2">The sequence shown here is derived from an EMBL/GenBank/DDBJ whole genome shotgun (WGS) entry which is preliminary data.</text>
</comment>
<keyword evidence="1" id="KW-0812">Transmembrane</keyword>
<keyword evidence="3" id="KW-1185">Reference proteome</keyword>
<gene>
    <name evidence="2" type="ORF">E6O75_ATG08752</name>
</gene>
<organism evidence="2 3">
    <name type="scientific">Venturia nashicola</name>
    <dbReference type="NCBI Taxonomy" id="86259"/>
    <lineage>
        <taxon>Eukaryota</taxon>
        <taxon>Fungi</taxon>
        <taxon>Dikarya</taxon>
        <taxon>Ascomycota</taxon>
        <taxon>Pezizomycotina</taxon>
        <taxon>Dothideomycetes</taxon>
        <taxon>Pleosporomycetidae</taxon>
        <taxon>Venturiales</taxon>
        <taxon>Venturiaceae</taxon>
        <taxon>Venturia</taxon>
    </lineage>
</organism>
<evidence type="ECO:0000313" key="3">
    <source>
        <dbReference type="Proteomes" id="UP000298493"/>
    </source>
</evidence>
<reference evidence="2 3" key="1">
    <citation type="submission" date="2019-04" db="EMBL/GenBank/DDBJ databases">
        <title>High contiguity whole genome sequence and gene annotation resource for two Venturia nashicola isolates.</title>
        <authorList>
            <person name="Prokchorchik M."/>
            <person name="Won K."/>
            <person name="Lee Y."/>
            <person name="Choi E.D."/>
            <person name="Segonzac C."/>
            <person name="Sohn K.H."/>
        </authorList>
    </citation>
    <scope>NUCLEOTIDE SEQUENCE [LARGE SCALE GENOMIC DNA]</scope>
    <source>
        <strain evidence="2 3">PRI2</strain>
    </source>
</reference>
<feature type="transmembrane region" description="Helical" evidence="1">
    <location>
        <begin position="296"/>
        <end position="316"/>
    </location>
</feature>
<accession>A0A4Z1NUC4</accession>
<sequence length="464" mass="50325">MYEPAFVGERNAYWLGRWNVHSLSSLLQGHNYFTHKALPVLLALISSADMTAITMHIPLATYLCLLAAIFSYINAQTLQKCYYAPNKLAGSAIIPCGDPKSGVKACCQNGDTCLSDSVCFNQATLVTYQYGCTDSFYENQLCPKKCNLDVGKYLERTQTAKNTYKNGTEKSNWVGLVYCNGSSGNQWDCNHPETCGELCPTNSVWQQAIQTLPSRPPGCDNLKPQKNAFAGPTKLAPIMLLPTILGGVTTYYSLTAVNGTTMTYSATTPYATDTNSESSGQESSNNGLSTATKTGIGAGIGGAALITAALVAFILMKRRRQSKCQQSVATALGSTLGEQPTNENHWSPKAELASDAQTQRFTMPPPQELPTNISDQDLSLVGQRGTGSGSTGVCALFDFSPQQCDQLGSCADLEDAVVFTEVRDQGENSTDWILHMIPSDCRERYQNECTIRPTARDLAAYRRD</sequence>
<dbReference type="AlphaFoldDB" id="A0A4Z1NUC4"/>
<evidence type="ECO:0000256" key="1">
    <source>
        <dbReference type="SAM" id="Phobius"/>
    </source>
</evidence>
<name>A0A4Z1NUC4_9PEZI</name>
<keyword evidence="1" id="KW-1133">Transmembrane helix</keyword>
<dbReference type="Proteomes" id="UP000298493">
    <property type="component" value="Unassembled WGS sequence"/>
</dbReference>
<feature type="transmembrane region" description="Helical" evidence="1">
    <location>
        <begin position="235"/>
        <end position="254"/>
    </location>
</feature>
<dbReference type="EMBL" id="SNSC02000022">
    <property type="protein sequence ID" value="TID14606.1"/>
    <property type="molecule type" value="Genomic_DNA"/>
</dbReference>
<keyword evidence="1" id="KW-0472">Membrane</keyword>
<proteinExistence type="predicted"/>
<feature type="transmembrane region" description="Helical" evidence="1">
    <location>
        <begin position="53"/>
        <end position="73"/>
    </location>
</feature>